<evidence type="ECO:0000313" key="9">
    <source>
        <dbReference type="Proteomes" id="UP000011083"/>
    </source>
</evidence>
<evidence type="ECO:0000256" key="4">
    <source>
        <dbReference type="PIRSR" id="PIRSR000097-1"/>
    </source>
</evidence>
<protein>
    <submittedName>
        <fullName evidence="8">Oxidoreductase, aldo/keto reductase, putative</fullName>
    </submittedName>
</protein>
<dbReference type="CDD" id="cd19071">
    <property type="entry name" value="AKR_AKR1-5-like"/>
    <property type="match status" value="1"/>
</dbReference>
<dbReference type="PROSITE" id="PS00063">
    <property type="entry name" value="ALDOKETO_REDUCTASE_3"/>
    <property type="match status" value="1"/>
</dbReference>
<dbReference type="InterPro" id="IPR023210">
    <property type="entry name" value="NADP_OxRdtase_dom"/>
</dbReference>
<keyword evidence="2" id="KW-0521">NADP</keyword>
<feature type="site" description="Lowers pKa of active site Tyr" evidence="6">
    <location>
        <position position="81"/>
    </location>
</feature>
<feature type="domain" description="NADP-dependent oxidoreductase" evidence="7">
    <location>
        <begin position="19"/>
        <end position="294"/>
    </location>
</feature>
<dbReference type="FunFam" id="3.20.20.100:FF:000006">
    <property type="entry name" value="Aldo-keto reductase family 1 member A1"/>
    <property type="match status" value="1"/>
</dbReference>
<dbReference type="OrthoDB" id="416253at2759"/>
<sequence length="308" mass="34283">MTTLSPTLDLNTGAKIPVVGLGTWQAGKGEVGAAVKAAIKAGYRHFDCAEIYGNEAEIGEAFKSAFDEGLVKREELFITSKVFNNHHQPERAVKAIHNTLKNLQIPYLDLSLIHWPIKFEEEQIAQPLRTPEGKLNPAITWSFDFKETWKTLEELQKQGLAKSIGVSNFTVKQLEELLADAQVVPAVNQVEFHPYLFQAELLNYCTSKGIVLTAYSPLGSTVSSEGVVPLLENEVVKDIAAEVGRSAAQVVLRWGVQKHITVIPKSSNEERLRANFAIFDFELSPEQVARLDSLPQHRFIRLVPGHFE</sequence>
<feature type="active site" description="Proton donor" evidence="4">
    <location>
        <position position="52"/>
    </location>
</feature>
<dbReference type="KEGG" id="acan:ACA1_050180"/>
<reference evidence="8 9" key="1">
    <citation type="journal article" date="2013" name="Genome Biol.">
        <title>Genome of Acanthamoeba castellanii highlights extensive lateral gene transfer and early evolution of tyrosine kinase signaling.</title>
        <authorList>
            <person name="Clarke M."/>
            <person name="Lohan A.J."/>
            <person name="Liu B."/>
            <person name="Lagkouvardos I."/>
            <person name="Roy S."/>
            <person name="Zafar N."/>
            <person name="Bertelli C."/>
            <person name="Schilde C."/>
            <person name="Kianianmomeni A."/>
            <person name="Burglin T.R."/>
            <person name="Frech C."/>
            <person name="Turcotte B."/>
            <person name="Kopec K.O."/>
            <person name="Synnott J.M."/>
            <person name="Choo C."/>
            <person name="Paponov I."/>
            <person name="Finkler A."/>
            <person name="Soon Heng Tan C."/>
            <person name="Hutchins A.P."/>
            <person name="Weinmeier T."/>
            <person name="Rattei T."/>
            <person name="Chu J.S."/>
            <person name="Gimenez G."/>
            <person name="Irimia M."/>
            <person name="Rigden D.J."/>
            <person name="Fitzpatrick D.A."/>
            <person name="Lorenzo-Morales J."/>
            <person name="Bateman A."/>
            <person name="Chiu C.H."/>
            <person name="Tang P."/>
            <person name="Hegemann P."/>
            <person name="Fromm H."/>
            <person name="Raoult D."/>
            <person name="Greub G."/>
            <person name="Miranda-Saavedra D."/>
            <person name="Chen N."/>
            <person name="Nash P."/>
            <person name="Ginger M.L."/>
            <person name="Horn M."/>
            <person name="Schaap P."/>
            <person name="Caler L."/>
            <person name="Loftus B."/>
        </authorList>
    </citation>
    <scope>NUCLEOTIDE SEQUENCE [LARGE SCALE GENOMIC DNA]</scope>
    <source>
        <strain evidence="8 9">Neff</strain>
    </source>
</reference>
<name>L8H3T6_ACACF</name>
<dbReference type="GO" id="GO:0016491">
    <property type="term" value="F:oxidoreductase activity"/>
    <property type="evidence" value="ECO:0007669"/>
    <property type="project" value="UniProtKB-KW"/>
</dbReference>
<keyword evidence="3" id="KW-0560">Oxidoreductase</keyword>
<feature type="binding site" evidence="5">
    <location>
        <position position="114"/>
    </location>
    <ligand>
        <name>substrate</name>
    </ligand>
</feature>
<evidence type="ECO:0000256" key="1">
    <source>
        <dbReference type="ARBA" id="ARBA00007905"/>
    </source>
</evidence>
<keyword evidence="9" id="KW-1185">Reference proteome</keyword>
<gene>
    <name evidence="8" type="ORF">ACA1_050180</name>
</gene>
<dbReference type="OMA" id="FMTMKAA"/>
<dbReference type="Pfam" id="PF00248">
    <property type="entry name" value="Aldo_ket_red"/>
    <property type="match status" value="1"/>
</dbReference>
<dbReference type="EMBL" id="KB007928">
    <property type="protein sequence ID" value="ELR19870.1"/>
    <property type="molecule type" value="Genomic_DNA"/>
</dbReference>
<evidence type="ECO:0000256" key="6">
    <source>
        <dbReference type="PIRSR" id="PIRSR000097-3"/>
    </source>
</evidence>
<dbReference type="InterPro" id="IPR020471">
    <property type="entry name" value="AKR"/>
</dbReference>
<dbReference type="PRINTS" id="PR00069">
    <property type="entry name" value="ALDKETRDTASE"/>
</dbReference>
<evidence type="ECO:0000256" key="2">
    <source>
        <dbReference type="ARBA" id="ARBA00022857"/>
    </source>
</evidence>
<dbReference type="InterPro" id="IPR036812">
    <property type="entry name" value="NAD(P)_OxRdtase_dom_sf"/>
</dbReference>
<dbReference type="Gene3D" id="3.20.20.100">
    <property type="entry name" value="NADP-dependent oxidoreductase domain"/>
    <property type="match status" value="1"/>
</dbReference>
<dbReference type="PANTHER" id="PTHR11732">
    <property type="entry name" value="ALDO/KETO REDUCTASE"/>
    <property type="match status" value="1"/>
</dbReference>
<evidence type="ECO:0000256" key="3">
    <source>
        <dbReference type="ARBA" id="ARBA00023002"/>
    </source>
</evidence>
<dbReference type="GeneID" id="14920705"/>
<evidence type="ECO:0000313" key="8">
    <source>
        <dbReference type="EMBL" id="ELR19870.1"/>
    </source>
</evidence>
<accession>L8H3T6</accession>
<dbReference type="STRING" id="1257118.L8H3T6"/>
<dbReference type="SUPFAM" id="SSF51430">
    <property type="entry name" value="NAD(P)-linked oxidoreductase"/>
    <property type="match status" value="1"/>
</dbReference>
<proteinExistence type="inferred from homology"/>
<dbReference type="AlphaFoldDB" id="L8H3T6"/>
<dbReference type="PROSITE" id="PS00798">
    <property type="entry name" value="ALDOKETO_REDUCTASE_1"/>
    <property type="match status" value="1"/>
</dbReference>
<evidence type="ECO:0000259" key="7">
    <source>
        <dbReference type="Pfam" id="PF00248"/>
    </source>
</evidence>
<dbReference type="PROSITE" id="PS00062">
    <property type="entry name" value="ALDOKETO_REDUCTASE_2"/>
    <property type="match status" value="1"/>
</dbReference>
<evidence type="ECO:0000256" key="5">
    <source>
        <dbReference type="PIRSR" id="PIRSR000097-2"/>
    </source>
</evidence>
<dbReference type="VEuPathDB" id="AmoebaDB:ACA1_050180"/>
<organism evidence="8 9">
    <name type="scientific">Acanthamoeba castellanii (strain ATCC 30010 / Neff)</name>
    <dbReference type="NCBI Taxonomy" id="1257118"/>
    <lineage>
        <taxon>Eukaryota</taxon>
        <taxon>Amoebozoa</taxon>
        <taxon>Discosea</taxon>
        <taxon>Longamoebia</taxon>
        <taxon>Centramoebida</taxon>
        <taxon>Acanthamoebidae</taxon>
        <taxon>Acanthamoeba</taxon>
    </lineage>
</organism>
<comment type="similarity">
    <text evidence="1">Belongs to the aldo/keto reductase family.</text>
</comment>
<dbReference type="PIRSF" id="PIRSF000097">
    <property type="entry name" value="AKR"/>
    <property type="match status" value="1"/>
</dbReference>
<dbReference type="RefSeq" id="XP_004341974.1">
    <property type="nucleotide sequence ID" value="XM_004341925.1"/>
</dbReference>
<dbReference type="Proteomes" id="UP000011083">
    <property type="component" value="Unassembled WGS sequence"/>
</dbReference>
<dbReference type="InterPro" id="IPR018170">
    <property type="entry name" value="Aldo/ket_reductase_CS"/>
</dbReference>